<dbReference type="NCBIfam" id="TIGR00254">
    <property type="entry name" value="GGDEF"/>
    <property type="match status" value="1"/>
</dbReference>
<dbReference type="InterPro" id="IPR029787">
    <property type="entry name" value="Nucleotide_cyclase"/>
</dbReference>
<accession>A0A0C5V5J6</accession>
<keyword evidence="1" id="KW-0472">Membrane</keyword>
<protein>
    <submittedName>
        <fullName evidence="4">Putative signal transduction protein containing a membrane domain, an EAL and a GGDEF domain</fullName>
    </submittedName>
</protein>
<dbReference type="SUPFAM" id="SSF55073">
    <property type="entry name" value="Nucleotide cyclase"/>
    <property type="match status" value="1"/>
</dbReference>
<dbReference type="Pfam" id="PF00497">
    <property type="entry name" value="SBP_bac_3"/>
    <property type="match status" value="2"/>
</dbReference>
<dbReference type="PANTHER" id="PTHR44757:SF2">
    <property type="entry name" value="BIOFILM ARCHITECTURE MAINTENANCE PROTEIN MBAA"/>
    <property type="match status" value="1"/>
</dbReference>
<evidence type="ECO:0000259" key="3">
    <source>
        <dbReference type="PROSITE" id="PS50887"/>
    </source>
</evidence>
<dbReference type="EMBL" id="CP007142">
    <property type="protein sequence ID" value="AJQ94710.1"/>
    <property type="molecule type" value="Genomic_DNA"/>
</dbReference>
<dbReference type="SUPFAM" id="SSF141868">
    <property type="entry name" value="EAL domain-like"/>
    <property type="match status" value="1"/>
</dbReference>
<feature type="domain" description="GGDEF" evidence="3">
    <location>
        <begin position="596"/>
        <end position="729"/>
    </location>
</feature>
<dbReference type="InterPro" id="IPR000160">
    <property type="entry name" value="GGDEF_dom"/>
</dbReference>
<dbReference type="KEGG" id="gsn:YC6258_02672"/>
<evidence type="ECO:0000259" key="2">
    <source>
        <dbReference type="PROSITE" id="PS50883"/>
    </source>
</evidence>
<dbReference type="SMART" id="SM00267">
    <property type="entry name" value="GGDEF"/>
    <property type="match status" value="1"/>
</dbReference>
<dbReference type="SUPFAM" id="SSF53850">
    <property type="entry name" value="Periplasmic binding protein-like II"/>
    <property type="match status" value="2"/>
</dbReference>
<gene>
    <name evidence="4" type="ORF">YC6258_02672</name>
</gene>
<dbReference type="InterPro" id="IPR001633">
    <property type="entry name" value="EAL_dom"/>
</dbReference>
<dbReference type="Gene3D" id="3.20.20.450">
    <property type="entry name" value="EAL domain"/>
    <property type="match status" value="1"/>
</dbReference>
<dbReference type="InterPro" id="IPR035919">
    <property type="entry name" value="EAL_sf"/>
</dbReference>
<dbReference type="Gene3D" id="3.30.70.270">
    <property type="match status" value="1"/>
</dbReference>
<dbReference type="RefSeq" id="WP_052830232.1">
    <property type="nucleotide sequence ID" value="NZ_CP007142.1"/>
</dbReference>
<dbReference type="OrthoDB" id="9787514at2"/>
<dbReference type="InterPro" id="IPR001638">
    <property type="entry name" value="Solute-binding_3/MltF_N"/>
</dbReference>
<name>A0A0C5V5J6_9GAMM</name>
<dbReference type="SMART" id="SM00052">
    <property type="entry name" value="EAL"/>
    <property type="match status" value="1"/>
</dbReference>
<dbReference type="PANTHER" id="PTHR44757">
    <property type="entry name" value="DIGUANYLATE CYCLASE DGCP"/>
    <property type="match status" value="1"/>
</dbReference>
<evidence type="ECO:0000313" key="4">
    <source>
        <dbReference type="EMBL" id="AJQ94710.1"/>
    </source>
</evidence>
<dbReference type="Gene3D" id="3.40.190.10">
    <property type="entry name" value="Periplasmic binding protein-like II"/>
    <property type="match status" value="4"/>
</dbReference>
<dbReference type="PROSITE" id="PS50883">
    <property type="entry name" value="EAL"/>
    <property type="match status" value="1"/>
</dbReference>
<evidence type="ECO:0000256" key="1">
    <source>
        <dbReference type="SAM" id="Phobius"/>
    </source>
</evidence>
<dbReference type="HOGENOM" id="CLU_012092_0_0_6"/>
<sequence>MIIQVTDSAIGKLPPRYFVALCLWLLCFVALGAPQTFFDQLSPTQKEWLEQHPVIRVGAMDNWPPINFTDNQGRAKGIGADYVEALNHRLDGRLHIISSDWPNLYQQVVEKKLDAVLDITPKPEREPFFNFTEAYLNIPHVIVARSDAPYYQNENTLIGKTIALEKGFGNVRYFQEHYPKVTIREYSNTSEALGAVIRNEVDAYVGNRAVAMYIIKSELMQNLKVHGRAQKQGSILTIGIRKDWAPLTEILNLALSDMSTSEKAALQGDWVGTANMNTSPSQIVLTAAERSWLKSHPVIRLASKSASPPFEYTAANGDYRGIAADYIRLIETRLNIQFERSPVAPWEELQLQLQNRQLDVLSFATKTRQNQSYLTFTQPYLSAGMIIVTRDNVRYVANLNSLKNQLIATETHSIPYQELHPKYPALNFIEYNSTASALAAVAKGETFAYIGNIASASYIMREQGLTNLVISGEVPYRYQFALGIRSDWPELVSILNKTLATITEEERNRIFNQWVAISIHKGIPALWLIGCTFLALAVVAVVLYWNYLLNKKVADRTQQLEYRAQHDTLTQLPNRNAILNHVEYLLESAEQISSNHCFAVMFLDLDDFKKINDTLGHAAGDQLLQAVAIRLTHALKETYFIGRFGGDEFVIMTGHSLHLQHILSMAETVLLEIQKGFVIGERTLMITTSIGIAIYPNDGNSGDALLRHADMAMYDAKHQGGNVFSLYSGDMDANQHKKMTIEEQMLRALDHNEMYLTYQPIVNLISNDTVRFEALLRWENPILGQVSPEDFIPIAEQNGYILKIGDFVFQQAIAECKILQQRFNQNFSIAVNLSPRQFRDRELLSKLTDTLQKYQLPARNLIVEITEGVLMSDIEHCSRVLRELKDLGVSIAMDDFGKGYSSLSYVRNHPFDIIKIDREFVRDIASDHKDRQLVETTIAMSKSLELEVVAEGVENQSQVMVLRNNHCKYAQGYLFAPPMTCENLYIWLSRSMRVQMN</sequence>
<dbReference type="InterPro" id="IPR052155">
    <property type="entry name" value="Biofilm_reg_signaling"/>
</dbReference>
<keyword evidence="5" id="KW-1185">Reference proteome</keyword>
<dbReference type="AlphaFoldDB" id="A0A0C5V5J6"/>
<keyword evidence="1" id="KW-1133">Transmembrane helix</keyword>
<dbReference type="SMART" id="SM00062">
    <property type="entry name" value="PBPb"/>
    <property type="match status" value="2"/>
</dbReference>
<dbReference type="PROSITE" id="PS50887">
    <property type="entry name" value="GGDEF"/>
    <property type="match status" value="1"/>
</dbReference>
<evidence type="ECO:0000313" key="5">
    <source>
        <dbReference type="Proteomes" id="UP000032266"/>
    </source>
</evidence>
<dbReference type="InterPro" id="IPR043128">
    <property type="entry name" value="Rev_trsase/Diguanyl_cyclase"/>
</dbReference>
<dbReference type="CDD" id="cd01948">
    <property type="entry name" value="EAL"/>
    <property type="match status" value="1"/>
</dbReference>
<dbReference type="CDD" id="cd01949">
    <property type="entry name" value="GGDEF"/>
    <property type="match status" value="1"/>
</dbReference>
<dbReference type="Pfam" id="PF00563">
    <property type="entry name" value="EAL"/>
    <property type="match status" value="1"/>
</dbReference>
<proteinExistence type="predicted"/>
<dbReference type="Pfam" id="PF00990">
    <property type="entry name" value="GGDEF"/>
    <property type="match status" value="1"/>
</dbReference>
<feature type="domain" description="EAL" evidence="2">
    <location>
        <begin position="738"/>
        <end position="992"/>
    </location>
</feature>
<organism evidence="4 5">
    <name type="scientific">Gynuella sunshinyii YC6258</name>
    <dbReference type="NCBI Taxonomy" id="1445510"/>
    <lineage>
        <taxon>Bacteria</taxon>
        <taxon>Pseudomonadati</taxon>
        <taxon>Pseudomonadota</taxon>
        <taxon>Gammaproteobacteria</taxon>
        <taxon>Oceanospirillales</taxon>
        <taxon>Saccharospirillaceae</taxon>
        <taxon>Gynuella</taxon>
    </lineage>
</organism>
<feature type="transmembrane region" description="Helical" evidence="1">
    <location>
        <begin position="525"/>
        <end position="549"/>
    </location>
</feature>
<keyword evidence="1" id="KW-0812">Transmembrane</keyword>
<dbReference type="CDD" id="cd01007">
    <property type="entry name" value="PBP2_BvgS_HisK_like"/>
    <property type="match status" value="2"/>
</dbReference>
<reference evidence="4 5" key="1">
    <citation type="submission" date="2014-01" db="EMBL/GenBank/DDBJ databases">
        <title>Full genme sequencing of cellulolytic bacterium Gynuella sunshinyii YC6258T gen. nov., sp. nov.</title>
        <authorList>
            <person name="Khan H."/>
            <person name="Chung E.J."/>
            <person name="Chung Y.R."/>
        </authorList>
    </citation>
    <scope>NUCLEOTIDE SEQUENCE [LARGE SCALE GENOMIC DNA]</scope>
    <source>
        <strain evidence="4 5">YC6258</strain>
    </source>
</reference>
<dbReference type="Proteomes" id="UP000032266">
    <property type="component" value="Chromosome"/>
</dbReference>
<dbReference type="STRING" id="1445510.YC6258_02672"/>